<evidence type="ECO:0000313" key="1">
    <source>
        <dbReference type="EMBL" id="EXJ68110.1"/>
    </source>
</evidence>
<dbReference type="HOGENOM" id="CLU_1517725_0_0_1"/>
<organism evidence="1 2">
    <name type="scientific">Cladophialophora psammophila CBS 110553</name>
    <dbReference type="NCBI Taxonomy" id="1182543"/>
    <lineage>
        <taxon>Eukaryota</taxon>
        <taxon>Fungi</taxon>
        <taxon>Dikarya</taxon>
        <taxon>Ascomycota</taxon>
        <taxon>Pezizomycotina</taxon>
        <taxon>Eurotiomycetes</taxon>
        <taxon>Chaetothyriomycetidae</taxon>
        <taxon>Chaetothyriales</taxon>
        <taxon>Herpotrichiellaceae</taxon>
        <taxon>Cladophialophora</taxon>
    </lineage>
</organism>
<dbReference type="AlphaFoldDB" id="W9WSW0"/>
<name>W9WSW0_9EURO</name>
<proteinExistence type="predicted"/>
<dbReference type="EMBL" id="AMGX01000014">
    <property type="protein sequence ID" value="EXJ68110.1"/>
    <property type="molecule type" value="Genomic_DNA"/>
</dbReference>
<reference evidence="1 2" key="1">
    <citation type="submission" date="2013-03" db="EMBL/GenBank/DDBJ databases">
        <title>The Genome Sequence of Cladophialophora psammophila CBS 110553.</title>
        <authorList>
            <consortium name="The Broad Institute Genomics Platform"/>
            <person name="Cuomo C."/>
            <person name="de Hoog S."/>
            <person name="Gorbushina A."/>
            <person name="Walker B."/>
            <person name="Young S.K."/>
            <person name="Zeng Q."/>
            <person name="Gargeya S."/>
            <person name="Fitzgerald M."/>
            <person name="Haas B."/>
            <person name="Abouelleil A."/>
            <person name="Allen A.W."/>
            <person name="Alvarado L."/>
            <person name="Arachchi H.M."/>
            <person name="Berlin A.M."/>
            <person name="Chapman S.B."/>
            <person name="Gainer-Dewar J."/>
            <person name="Goldberg J."/>
            <person name="Griggs A."/>
            <person name="Gujja S."/>
            <person name="Hansen M."/>
            <person name="Howarth C."/>
            <person name="Imamovic A."/>
            <person name="Ireland A."/>
            <person name="Larimer J."/>
            <person name="McCowan C."/>
            <person name="Murphy C."/>
            <person name="Pearson M."/>
            <person name="Poon T.W."/>
            <person name="Priest M."/>
            <person name="Roberts A."/>
            <person name="Saif S."/>
            <person name="Shea T."/>
            <person name="Sisk P."/>
            <person name="Sykes S."/>
            <person name="Wortman J."/>
            <person name="Nusbaum C."/>
            <person name="Birren B."/>
        </authorList>
    </citation>
    <scope>NUCLEOTIDE SEQUENCE [LARGE SCALE GENOMIC DNA]</scope>
    <source>
        <strain evidence="1 2">CBS 110553</strain>
    </source>
</reference>
<evidence type="ECO:0000313" key="2">
    <source>
        <dbReference type="Proteomes" id="UP000019471"/>
    </source>
</evidence>
<comment type="caution">
    <text evidence="1">The sequence shown here is derived from an EMBL/GenBank/DDBJ whole genome shotgun (WGS) entry which is preliminary data.</text>
</comment>
<dbReference type="OrthoDB" id="10338409at2759"/>
<accession>W9WSW0</accession>
<gene>
    <name evidence="1" type="ORF">A1O5_08725</name>
</gene>
<dbReference type="GeneID" id="19193423"/>
<sequence>MSREIDQEYIRFSIAADKTGSIFWRVDFARTASPNDETDTAEATGIPLHQRRQPVEIEDATNISNFERRWRTLTLLAEEWGWLNGSVRMISQKHQAPVVISWDIQSSAWEARAANRHGNGGDADDNEMQVHPVGTATVNGRTYPVYKETVENSIFPDPLQELPMFYASFIRPTGEKG</sequence>
<dbReference type="Proteomes" id="UP000019471">
    <property type="component" value="Unassembled WGS sequence"/>
</dbReference>
<protein>
    <submittedName>
        <fullName evidence="1">Uncharacterized protein</fullName>
    </submittedName>
</protein>
<keyword evidence="2" id="KW-1185">Reference proteome</keyword>
<dbReference type="RefSeq" id="XP_007747496.1">
    <property type="nucleotide sequence ID" value="XM_007749306.1"/>
</dbReference>